<sequence length="61" mass="6956">MLSSFGVNIVMRTDQQEPCQPGNRLRGRRLAALACFLIARKRTTDVRKRTDEGRIRRLLGG</sequence>
<evidence type="ECO:0000313" key="1">
    <source>
        <dbReference type="EMBL" id="EMD83454.1"/>
    </source>
</evidence>
<reference evidence="1 2" key="1">
    <citation type="journal article" date="2013" name="Genome Announc.">
        <title>Draft Genome Sequence of Strain JLT2015T, Belonging to the Family Sphingomonadaceae of the Alphaproteobacteria.</title>
        <authorList>
            <person name="Tang K."/>
            <person name="Liu K."/>
            <person name="Li S."/>
            <person name="Jiao N."/>
        </authorList>
    </citation>
    <scope>NUCLEOTIDE SEQUENCE [LARGE SCALE GENOMIC DNA]</scope>
    <source>
        <strain evidence="1 2">JLT2015</strain>
    </source>
</reference>
<accession>M2TA44</accession>
<evidence type="ECO:0000313" key="2">
    <source>
        <dbReference type="Proteomes" id="UP000011717"/>
    </source>
</evidence>
<dbReference type="EMBL" id="AMRV01000003">
    <property type="protein sequence ID" value="EMD83454.1"/>
    <property type="molecule type" value="Genomic_DNA"/>
</dbReference>
<dbReference type="Proteomes" id="UP000011717">
    <property type="component" value="Unassembled WGS sequence"/>
</dbReference>
<keyword evidence="2" id="KW-1185">Reference proteome</keyword>
<comment type="caution">
    <text evidence="1">The sequence shown here is derived from an EMBL/GenBank/DDBJ whole genome shotgun (WGS) entry which is preliminary data.</text>
</comment>
<gene>
    <name evidence="1" type="ORF">C725_1355</name>
</gene>
<dbReference type="AlphaFoldDB" id="M2TA44"/>
<protein>
    <submittedName>
        <fullName evidence="1">Uncharacterized protein</fullName>
    </submittedName>
</protein>
<name>M2TA44_9SPHN</name>
<organism evidence="1 2">
    <name type="scientific">Pacificimonas flava</name>
    <dbReference type="NCBI Taxonomy" id="1234595"/>
    <lineage>
        <taxon>Bacteria</taxon>
        <taxon>Pseudomonadati</taxon>
        <taxon>Pseudomonadota</taxon>
        <taxon>Alphaproteobacteria</taxon>
        <taxon>Sphingomonadales</taxon>
        <taxon>Sphingosinicellaceae</taxon>
        <taxon>Pacificimonas</taxon>
    </lineage>
</organism>
<proteinExistence type="predicted"/>